<dbReference type="AlphaFoldDB" id="A0AAD5KKE7"/>
<protein>
    <submittedName>
        <fullName evidence="1">Uncharacterized protein</fullName>
    </submittedName>
</protein>
<evidence type="ECO:0000313" key="2">
    <source>
        <dbReference type="Proteomes" id="UP001209540"/>
    </source>
</evidence>
<comment type="caution">
    <text evidence="1">The sequence shown here is derived from an EMBL/GenBank/DDBJ whole genome shotgun (WGS) entry which is preliminary data.</text>
</comment>
<dbReference type="EMBL" id="JAIXMP010000004">
    <property type="protein sequence ID" value="KAI9274638.1"/>
    <property type="molecule type" value="Genomic_DNA"/>
</dbReference>
<reference evidence="1" key="1">
    <citation type="journal article" date="2022" name="IScience">
        <title>Evolution of zygomycete secretomes and the origins of terrestrial fungal ecologies.</title>
        <authorList>
            <person name="Chang Y."/>
            <person name="Wang Y."/>
            <person name="Mondo S."/>
            <person name="Ahrendt S."/>
            <person name="Andreopoulos W."/>
            <person name="Barry K."/>
            <person name="Beard J."/>
            <person name="Benny G.L."/>
            <person name="Blankenship S."/>
            <person name="Bonito G."/>
            <person name="Cuomo C."/>
            <person name="Desiro A."/>
            <person name="Gervers K.A."/>
            <person name="Hundley H."/>
            <person name="Kuo A."/>
            <person name="LaButti K."/>
            <person name="Lang B.F."/>
            <person name="Lipzen A."/>
            <person name="O'Donnell K."/>
            <person name="Pangilinan J."/>
            <person name="Reynolds N."/>
            <person name="Sandor L."/>
            <person name="Smith M.E."/>
            <person name="Tsang A."/>
            <person name="Grigoriev I.V."/>
            <person name="Stajich J.E."/>
            <person name="Spatafora J.W."/>
        </authorList>
    </citation>
    <scope>NUCLEOTIDE SEQUENCE</scope>
    <source>
        <strain evidence="1">RSA 2281</strain>
    </source>
</reference>
<sequence>MSFFVYETQICLHMSTDVVHIIYQSSIEIKYTNEKNYSIKKRLKSNSNISNVDDELSRGNDDILKEQLGIDNNSDDGDVATDYLKESQSSIDNGDLACHERFCWAFKLSNVEFILCWSLKHHYEPSSEIIDSMRSLYKTNMDNLNRISISFMEGWSDADELLECRFCLCVVWQ</sequence>
<accession>A0AAD5KKE7</accession>
<dbReference type="Proteomes" id="UP001209540">
    <property type="component" value="Unassembled WGS sequence"/>
</dbReference>
<organism evidence="1 2">
    <name type="scientific">Phascolomyces articulosus</name>
    <dbReference type="NCBI Taxonomy" id="60185"/>
    <lineage>
        <taxon>Eukaryota</taxon>
        <taxon>Fungi</taxon>
        <taxon>Fungi incertae sedis</taxon>
        <taxon>Mucoromycota</taxon>
        <taxon>Mucoromycotina</taxon>
        <taxon>Mucoromycetes</taxon>
        <taxon>Mucorales</taxon>
        <taxon>Lichtheimiaceae</taxon>
        <taxon>Phascolomyces</taxon>
    </lineage>
</organism>
<evidence type="ECO:0000313" key="1">
    <source>
        <dbReference type="EMBL" id="KAI9274638.1"/>
    </source>
</evidence>
<name>A0AAD5KKE7_9FUNG</name>
<reference evidence="1" key="2">
    <citation type="submission" date="2023-02" db="EMBL/GenBank/DDBJ databases">
        <authorList>
            <consortium name="DOE Joint Genome Institute"/>
            <person name="Mondo S.J."/>
            <person name="Chang Y."/>
            <person name="Wang Y."/>
            <person name="Ahrendt S."/>
            <person name="Andreopoulos W."/>
            <person name="Barry K."/>
            <person name="Beard J."/>
            <person name="Benny G.L."/>
            <person name="Blankenship S."/>
            <person name="Bonito G."/>
            <person name="Cuomo C."/>
            <person name="Desiro A."/>
            <person name="Gervers K.A."/>
            <person name="Hundley H."/>
            <person name="Kuo A."/>
            <person name="LaButti K."/>
            <person name="Lang B.F."/>
            <person name="Lipzen A."/>
            <person name="O'Donnell K."/>
            <person name="Pangilinan J."/>
            <person name="Reynolds N."/>
            <person name="Sandor L."/>
            <person name="Smith M.W."/>
            <person name="Tsang A."/>
            <person name="Grigoriev I.V."/>
            <person name="Stajich J.E."/>
            <person name="Spatafora J.W."/>
        </authorList>
    </citation>
    <scope>NUCLEOTIDE SEQUENCE</scope>
    <source>
        <strain evidence="1">RSA 2281</strain>
    </source>
</reference>
<proteinExistence type="predicted"/>
<keyword evidence="2" id="KW-1185">Reference proteome</keyword>
<gene>
    <name evidence="1" type="ORF">BDA99DRAFT_533255</name>
</gene>